<sequence length="136" mass="15478">MKQKQAPFSLDSADEENYRKILTEWLQAIEQLGHGYQQVDLLLAVRYSPIFSSSQPVRLQLSPQIESDLKQLQREACVLLDELSAHIQGPDYSPTVPLTIGQLRQHTALLNDWNQRIQATLCLITPSYSANRCDLN</sequence>
<protein>
    <submittedName>
        <fullName evidence="1">Uncharacterized protein</fullName>
    </submittedName>
</protein>
<name>A0A7K1SQW0_9BACT</name>
<gene>
    <name evidence="1" type="ORF">GO755_39620</name>
</gene>
<dbReference type="Proteomes" id="UP000436006">
    <property type="component" value="Unassembled WGS sequence"/>
</dbReference>
<evidence type="ECO:0000313" key="2">
    <source>
        <dbReference type="Proteomes" id="UP000436006"/>
    </source>
</evidence>
<evidence type="ECO:0000313" key="1">
    <source>
        <dbReference type="EMBL" id="MVM36188.1"/>
    </source>
</evidence>
<reference evidence="1 2" key="1">
    <citation type="submission" date="2019-12" db="EMBL/GenBank/DDBJ databases">
        <title>Spirosoma sp. HMF4905 genome sequencing and assembly.</title>
        <authorList>
            <person name="Kang H."/>
            <person name="Cha I."/>
            <person name="Kim H."/>
            <person name="Joh K."/>
        </authorList>
    </citation>
    <scope>NUCLEOTIDE SEQUENCE [LARGE SCALE GENOMIC DNA]</scope>
    <source>
        <strain evidence="1 2">HMF4905</strain>
    </source>
</reference>
<dbReference type="RefSeq" id="WP_157590986.1">
    <property type="nucleotide sequence ID" value="NZ_WPIN01000032.1"/>
</dbReference>
<dbReference type="EMBL" id="WPIN01000032">
    <property type="protein sequence ID" value="MVM36188.1"/>
    <property type="molecule type" value="Genomic_DNA"/>
</dbReference>
<proteinExistence type="predicted"/>
<comment type="caution">
    <text evidence="1">The sequence shown here is derived from an EMBL/GenBank/DDBJ whole genome shotgun (WGS) entry which is preliminary data.</text>
</comment>
<keyword evidence="2" id="KW-1185">Reference proteome</keyword>
<dbReference type="AlphaFoldDB" id="A0A7K1SQW0"/>
<accession>A0A7K1SQW0</accession>
<organism evidence="1 2">
    <name type="scientific">Spirosoma arboris</name>
    <dbReference type="NCBI Taxonomy" id="2682092"/>
    <lineage>
        <taxon>Bacteria</taxon>
        <taxon>Pseudomonadati</taxon>
        <taxon>Bacteroidota</taxon>
        <taxon>Cytophagia</taxon>
        <taxon>Cytophagales</taxon>
        <taxon>Cytophagaceae</taxon>
        <taxon>Spirosoma</taxon>
    </lineage>
</organism>